<dbReference type="Pfam" id="PF02018">
    <property type="entry name" value="CBM_4_9"/>
    <property type="match status" value="2"/>
</dbReference>
<reference evidence="11 12" key="1">
    <citation type="submission" date="2021-05" db="EMBL/GenBank/DDBJ databases">
        <title>Novel species in genus Cellulomonas.</title>
        <authorList>
            <person name="Zhang G."/>
        </authorList>
    </citation>
    <scope>NUCLEOTIDE SEQUENCE [LARGE SCALE GENOMIC DNA]</scope>
    <source>
        <strain evidence="12">zg-ZUI222</strain>
    </source>
</reference>
<keyword evidence="2" id="KW-0677">Repeat</keyword>
<evidence type="ECO:0000256" key="6">
    <source>
        <dbReference type="ARBA" id="ARBA00023326"/>
    </source>
</evidence>
<protein>
    <recommendedName>
        <fullName evidence="7">Beta-xylanase</fullName>
        <ecNumber evidence="7">3.2.1.8</ecNumber>
    </recommendedName>
</protein>
<dbReference type="Gene3D" id="2.60.120.260">
    <property type="entry name" value="Galactose-binding domain-like"/>
    <property type="match status" value="2"/>
</dbReference>
<feature type="signal peptide" evidence="9">
    <location>
        <begin position="1"/>
        <end position="20"/>
    </location>
</feature>
<dbReference type="EMBL" id="CP074405">
    <property type="protein sequence ID" value="QVI62967.1"/>
    <property type="molecule type" value="Genomic_DNA"/>
</dbReference>
<dbReference type="InterPro" id="IPR017853">
    <property type="entry name" value="GH"/>
</dbReference>
<dbReference type="Gene3D" id="2.60.40.10">
    <property type="entry name" value="Immunoglobulins"/>
    <property type="match status" value="2"/>
</dbReference>
<dbReference type="PROSITE" id="PS51760">
    <property type="entry name" value="GH10_2"/>
    <property type="match status" value="1"/>
</dbReference>
<evidence type="ECO:0000256" key="3">
    <source>
        <dbReference type="ARBA" id="ARBA00022801"/>
    </source>
</evidence>
<dbReference type="InterPro" id="IPR008979">
    <property type="entry name" value="Galactose-bd-like_sf"/>
</dbReference>
<dbReference type="SUPFAM" id="SSF49785">
    <property type="entry name" value="Galactose-binding domain-like"/>
    <property type="match status" value="2"/>
</dbReference>
<feature type="chain" id="PRO_5047388376" description="Beta-xylanase" evidence="9">
    <location>
        <begin position="21"/>
        <end position="1219"/>
    </location>
</feature>
<keyword evidence="5 7" id="KW-0326">Glycosidase</keyword>
<dbReference type="CDD" id="cd00005">
    <property type="entry name" value="CBM9_like_1"/>
    <property type="match status" value="1"/>
</dbReference>
<comment type="similarity">
    <text evidence="1 7">Belongs to the glycosyl hydrolase 10 (cellulase F) family.</text>
</comment>
<keyword evidence="3 7" id="KW-0378">Hydrolase</keyword>
<dbReference type="EC" id="3.2.1.8" evidence="7"/>
<accession>A0ABX8DAW1</accession>
<feature type="region of interest" description="Disordered" evidence="8">
    <location>
        <begin position="192"/>
        <end position="214"/>
    </location>
</feature>
<dbReference type="InterPro" id="IPR001000">
    <property type="entry name" value="GH10_dom"/>
</dbReference>
<dbReference type="PANTHER" id="PTHR31490:SF90">
    <property type="entry name" value="ENDO-1,4-BETA-XYLANASE A"/>
    <property type="match status" value="1"/>
</dbReference>
<keyword evidence="6 7" id="KW-0624">Polysaccharide degradation</keyword>
<keyword evidence="4 7" id="KW-0119">Carbohydrate metabolism</keyword>
<dbReference type="InterPro" id="IPR044846">
    <property type="entry name" value="GH10"/>
</dbReference>
<dbReference type="PANTHER" id="PTHR31490">
    <property type="entry name" value="GLYCOSYL HYDROLASE"/>
    <property type="match status" value="1"/>
</dbReference>
<dbReference type="Gene3D" id="2.60.40.1190">
    <property type="match status" value="1"/>
</dbReference>
<evidence type="ECO:0000256" key="9">
    <source>
        <dbReference type="SAM" id="SignalP"/>
    </source>
</evidence>
<dbReference type="Gene3D" id="3.20.20.80">
    <property type="entry name" value="Glycosidases"/>
    <property type="match status" value="1"/>
</dbReference>
<dbReference type="SUPFAM" id="SSF51445">
    <property type="entry name" value="(Trans)glycosidases"/>
    <property type="match status" value="1"/>
</dbReference>
<evidence type="ECO:0000256" key="2">
    <source>
        <dbReference type="ARBA" id="ARBA00022737"/>
    </source>
</evidence>
<proteinExistence type="inferred from homology"/>
<dbReference type="PRINTS" id="PR00134">
    <property type="entry name" value="GLHYDRLASE10"/>
</dbReference>
<keyword evidence="12" id="KW-1185">Reference proteome</keyword>
<gene>
    <name evidence="11" type="ORF">KG103_03310</name>
</gene>
<dbReference type="SUPFAM" id="SSF49344">
    <property type="entry name" value="CBD9-like"/>
    <property type="match status" value="1"/>
</dbReference>
<dbReference type="SUPFAM" id="SSF81296">
    <property type="entry name" value="E set domains"/>
    <property type="match status" value="2"/>
</dbReference>
<dbReference type="Pfam" id="PF06452">
    <property type="entry name" value="CBM9_1"/>
    <property type="match status" value="1"/>
</dbReference>
<dbReference type="InterPro" id="IPR013783">
    <property type="entry name" value="Ig-like_fold"/>
</dbReference>
<dbReference type="InterPro" id="IPR014756">
    <property type="entry name" value="Ig_E-set"/>
</dbReference>
<evidence type="ECO:0000256" key="8">
    <source>
        <dbReference type="SAM" id="MobiDB-lite"/>
    </source>
</evidence>
<evidence type="ECO:0000259" key="10">
    <source>
        <dbReference type="PROSITE" id="PS51760"/>
    </source>
</evidence>
<evidence type="ECO:0000313" key="11">
    <source>
        <dbReference type="EMBL" id="QVI62967.1"/>
    </source>
</evidence>
<name>A0ABX8DAW1_9CELL</name>
<dbReference type="Pfam" id="PF00331">
    <property type="entry name" value="Glyco_hydro_10"/>
    <property type="match status" value="1"/>
</dbReference>
<sequence length="1219" mass="130284">MAATALVAAPLIGLGSAAGAAVADEVLSSTFEESVSPWTGRGAATAARTTDDARTGDASMLVSGRTANWHGASTSITSLFASGGTYQVSAWVKLAPGEADTTVKATVAETPEAWTGVTPDVAVTDDEWVEVAGTYTRAAGVTAGDLYFEAAGETTSFLVDDVVVTGPPFEATPPPGDGTDLSFDFEDGSLSGWAPRATGDGPPTVTVTESGGHESDRALRVSDRVHQGQGVQYDVTDVLSAGAPYQFSAWIRFDGEPGAMTLSARTETGGTSTYSNLVSITGVTEDWTLVTGSFSLPAFETAAEIYLETAWDNDNAGNTSTFLVDDVSITSPTVAVEDLTPLQDTVPFPLGVAIDDRETRGAQSDLLTRHFDQVTAENHMKPYAWYAADRTFGIAPQATAIMDHAVENDLRVYGHVLVWHSQNPGQTDPDPATGTPGNPGWFFFDDDGEPLTSSPEDQEILRERLETHVFAVAKALHDEYGDFGSDTNPLVAWDVVNEVVADGADNPDGLRRSAWFNILGEQFIDLAFRYADEAFNETYAAPGSDRPVKLFINDYNTEETGKQGRYFALVERLLDRGVPLDGVGHQFHVSLTRPIADLRAAIERFEALPVLQAVTELDVATGTPVTDAKLIEQGYYYRDAFDLFREKADSLFSVTVWGLYDSRSWVNDNGAPLLFDDTLTGKPAYYGAAGQDLPAPIRTADVFRGEVPLDDDALTAVEWLQLQPHLLGEEGESGSFQLRWSPTTLTVLLEVAGDAPGVELQVGDETYAFARDGSGDVPGVVSETDGGWTAVIHLPLDDATEGSSVRFNVVVDGGAGWTEPGATGILALLEELSYLEVPSATGEVPVIDGAVDDAWQGLSAVVTGKQVSGTATATAEVRTLWDTDRLFVLMEVTDPDIDLTATQPWEQDSVEIYVDAGNAKNGTYLPTDMQLRINADNAVSFGNGPATQVERVTSATARTETGYVVEVAIDMLDLGIEDSVHGLDFQVNDAAGGARIGTTNWADATNQGYQSTAHWGVGRFVAAEPAPGPATGVPTAPVLSHDNWDKDGTFTVLSSMWWGQNAHTLTLRENGVDIATKRVVDATPGAQIVPFEVTGRVDGTYRYEVVATNQHGSTTSRAITVKVVAAKPGVPVVLHDNWDGNGTYTVSMHMWWGTNATTYRLYEDGVLVDTQALSPNGRNAQHAGTLLEGRKRGVHRYTVELSNEAGTTRSATVPVIVWR</sequence>
<keyword evidence="9" id="KW-0732">Signal</keyword>
<evidence type="ECO:0000256" key="4">
    <source>
        <dbReference type="ARBA" id="ARBA00023277"/>
    </source>
</evidence>
<dbReference type="InterPro" id="IPR003305">
    <property type="entry name" value="CenC_carb-bd"/>
</dbReference>
<feature type="domain" description="GH10" evidence="10">
    <location>
        <begin position="336"/>
        <end position="691"/>
    </location>
</feature>
<dbReference type="RefSeq" id="WP_207340445.1">
    <property type="nucleotide sequence ID" value="NZ_CP074405.1"/>
</dbReference>
<organism evidence="11 12">
    <name type="scientific">Cellulomonas wangleii</name>
    <dbReference type="NCBI Taxonomy" id="2816956"/>
    <lineage>
        <taxon>Bacteria</taxon>
        <taxon>Bacillati</taxon>
        <taxon>Actinomycetota</taxon>
        <taxon>Actinomycetes</taxon>
        <taxon>Micrococcales</taxon>
        <taxon>Cellulomonadaceae</taxon>
        <taxon>Cellulomonas</taxon>
    </lineage>
</organism>
<evidence type="ECO:0000256" key="7">
    <source>
        <dbReference type="RuleBase" id="RU361174"/>
    </source>
</evidence>
<comment type="catalytic activity">
    <reaction evidence="7">
        <text>Endohydrolysis of (1-&gt;4)-beta-D-xylosidic linkages in xylans.</text>
        <dbReference type="EC" id="3.2.1.8"/>
    </reaction>
</comment>
<dbReference type="InterPro" id="IPR010502">
    <property type="entry name" value="Carb-bd_dom_fam9"/>
</dbReference>
<evidence type="ECO:0000256" key="1">
    <source>
        <dbReference type="ARBA" id="ARBA00007495"/>
    </source>
</evidence>
<evidence type="ECO:0000313" key="12">
    <source>
        <dbReference type="Proteomes" id="UP000677804"/>
    </source>
</evidence>
<dbReference type="Proteomes" id="UP000677804">
    <property type="component" value="Chromosome"/>
</dbReference>
<dbReference type="SMART" id="SM00633">
    <property type="entry name" value="Glyco_10"/>
    <property type="match status" value="1"/>
</dbReference>
<evidence type="ECO:0000256" key="5">
    <source>
        <dbReference type="ARBA" id="ARBA00023295"/>
    </source>
</evidence>